<dbReference type="AlphaFoldDB" id="A0AAN6JLM0"/>
<accession>A0AAN6JLM0</accession>
<organism evidence="1 2">
    <name type="scientific">Tilletia horrida</name>
    <dbReference type="NCBI Taxonomy" id="155126"/>
    <lineage>
        <taxon>Eukaryota</taxon>
        <taxon>Fungi</taxon>
        <taxon>Dikarya</taxon>
        <taxon>Basidiomycota</taxon>
        <taxon>Ustilaginomycotina</taxon>
        <taxon>Exobasidiomycetes</taxon>
        <taxon>Tilletiales</taxon>
        <taxon>Tilletiaceae</taxon>
        <taxon>Tilletia</taxon>
    </lineage>
</organism>
<evidence type="ECO:0000313" key="1">
    <source>
        <dbReference type="EMBL" id="KAK0534988.1"/>
    </source>
</evidence>
<sequence>MPAPCGSGAVLRPAAAVRRCAVKDVCISIDTLSQSPEGRAVKAFALWMKVEPELGVQELKTALERSDVREEADSGRARGYRRERDPNWLLYLAWTAAMKASAGGVEAAKRSDEEMRTVVKTLFELYSLKMQLEQGAEGSAPAGGGTDYSLKTALALRDRLLQGGTEVNAVGGGQDLLADPRFPVFLKGEGLAVDPAFSGFFKHMGCGKETPAGPN</sequence>
<name>A0AAN6JLM0_9BASI</name>
<dbReference type="EMBL" id="JAPDMQ010000105">
    <property type="protein sequence ID" value="KAK0534988.1"/>
    <property type="molecule type" value="Genomic_DNA"/>
</dbReference>
<protein>
    <submittedName>
        <fullName evidence="1">Uncharacterized protein</fullName>
    </submittedName>
</protein>
<reference evidence="1" key="1">
    <citation type="journal article" date="2023" name="PhytoFront">
        <title>Draft Genome Resources of Seven Strains of Tilletia horrida, Causal Agent of Kernel Smut of Rice.</title>
        <authorList>
            <person name="Khanal S."/>
            <person name="Antony Babu S."/>
            <person name="Zhou X.G."/>
        </authorList>
    </citation>
    <scope>NUCLEOTIDE SEQUENCE</scope>
    <source>
        <strain evidence="1">TX3</strain>
    </source>
</reference>
<gene>
    <name evidence="1" type="ORF">OC842_002465</name>
</gene>
<proteinExistence type="predicted"/>
<keyword evidence="2" id="KW-1185">Reference proteome</keyword>
<evidence type="ECO:0000313" key="2">
    <source>
        <dbReference type="Proteomes" id="UP001176521"/>
    </source>
</evidence>
<dbReference type="Proteomes" id="UP001176521">
    <property type="component" value="Unassembled WGS sequence"/>
</dbReference>
<comment type="caution">
    <text evidence="1">The sequence shown here is derived from an EMBL/GenBank/DDBJ whole genome shotgun (WGS) entry which is preliminary data.</text>
</comment>